<proteinExistence type="predicted"/>
<organism evidence="2 3">
    <name type="scientific">Paenibacillus crassostreae</name>
    <dbReference type="NCBI Taxonomy" id="1763538"/>
    <lineage>
        <taxon>Bacteria</taxon>
        <taxon>Bacillati</taxon>
        <taxon>Bacillota</taxon>
        <taxon>Bacilli</taxon>
        <taxon>Bacillales</taxon>
        <taxon>Paenibacillaceae</taxon>
        <taxon>Paenibacillus</taxon>
    </lineage>
</organism>
<evidence type="ECO:0000313" key="2">
    <source>
        <dbReference type="EMBL" id="OAB74637.1"/>
    </source>
</evidence>
<dbReference type="OrthoDB" id="9784101at2"/>
<feature type="domain" description="Methyltransferase type 11" evidence="1">
    <location>
        <begin position="36"/>
        <end position="132"/>
    </location>
</feature>
<dbReference type="CDD" id="cd02440">
    <property type="entry name" value="AdoMet_MTases"/>
    <property type="match status" value="1"/>
</dbReference>
<keyword evidence="3" id="KW-1185">Reference proteome</keyword>
<gene>
    <name evidence="2" type="ORF">PNBC_11365</name>
</gene>
<dbReference type="SUPFAM" id="SSF53335">
    <property type="entry name" value="S-adenosyl-L-methionine-dependent methyltransferases"/>
    <property type="match status" value="1"/>
</dbReference>
<dbReference type="Proteomes" id="UP000077134">
    <property type="component" value="Unassembled WGS sequence"/>
</dbReference>
<sequence>MNQKLIRKVNNLENINRFPADELFRFVSLNKEDKLLDLGAGGGYISLPISKYVDEVIALDYDEDILKYLETKAGENGITNIKTLVSDFKDIQLGNEKVDKAVASISLHEVKPLSLALGEIYRVLKNKGVFLCIELEKSELSTGPRVSSKNMQEEVLNAGFDIVDIFYPQTKVANQPVYIIVAQKNE</sequence>
<keyword evidence="2" id="KW-0489">Methyltransferase</keyword>
<dbReference type="AlphaFoldDB" id="A0A167DPR2"/>
<dbReference type="KEGG" id="pcx:LPB68_02595"/>
<keyword evidence="2" id="KW-0808">Transferase</keyword>
<evidence type="ECO:0000259" key="1">
    <source>
        <dbReference type="Pfam" id="PF08241"/>
    </source>
</evidence>
<dbReference type="InterPro" id="IPR013216">
    <property type="entry name" value="Methyltransf_11"/>
</dbReference>
<dbReference type="STRING" id="1763538.LPB68_02595"/>
<accession>A0A167DPR2</accession>
<dbReference type="Gene3D" id="3.40.50.150">
    <property type="entry name" value="Vaccinia Virus protein VP39"/>
    <property type="match status" value="1"/>
</dbReference>
<dbReference type="PANTHER" id="PTHR43591">
    <property type="entry name" value="METHYLTRANSFERASE"/>
    <property type="match status" value="1"/>
</dbReference>
<dbReference type="InterPro" id="IPR029063">
    <property type="entry name" value="SAM-dependent_MTases_sf"/>
</dbReference>
<dbReference type="GO" id="GO:0032259">
    <property type="term" value="P:methylation"/>
    <property type="evidence" value="ECO:0007669"/>
    <property type="project" value="UniProtKB-KW"/>
</dbReference>
<reference evidence="2 3" key="1">
    <citation type="submission" date="2016-02" db="EMBL/GenBank/DDBJ databases">
        <title>Paenibacillus sp. LPB0068, isolated from Crassostrea gigas.</title>
        <authorList>
            <person name="Shin S.-K."/>
            <person name="Yi H."/>
        </authorList>
    </citation>
    <scope>NUCLEOTIDE SEQUENCE [LARGE SCALE GENOMIC DNA]</scope>
    <source>
        <strain evidence="2 3">LPB0068</strain>
    </source>
</reference>
<evidence type="ECO:0000313" key="3">
    <source>
        <dbReference type="Proteomes" id="UP000077134"/>
    </source>
</evidence>
<protein>
    <submittedName>
        <fullName evidence="2">SAM-dependent methyltransferase</fullName>
    </submittedName>
</protein>
<dbReference type="GO" id="GO:0008757">
    <property type="term" value="F:S-adenosylmethionine-dependent methyltransferase activity"/>
    <property type="evidence" value="ECO:0007669"/>
    <property type="project" value="InterPro"/>
</dbReference>
<dbReference type="EMBL" id="LSFN01000014">
    <property type="protein sequence ID" value="OAB74637.1"/>
    <property type="molecule type" value="Genomic_DNA"/>
</dbReference>
<dbReference type="Pfam" id="PF08241">
    <property type="entry name" value="Methyltransf_11"/>
    <property type="match status" value="1"/>
</dbReference>
<comment type="caution">
    <text evidence="2">The sequence shown here is derived from an EMBL/GenBank/DDBJ whole genome shotgun (WGS) entry which is preliminary data.</text>
</comment>
<name>A0A167DPR2_9BACL</name>
<dbReference type="RefSeq" id="WP_068658133.1">
    <property type="nucleotide sequence ID" value="NZ_CP017770.1"/>
</dbReference>